<dbReference type="InterPro" id="IPR036249">
    <property type="entry name" value="Thioredoxin-like_sf"/>
</dbReference>
<keyword evidence="3" id="KW-1185">Reference proteome</keyword>
<evidence type="ECO:0000259" key="1">
    <source>
        <dbReference type="PROSITE" id="PS51352"/>
    </source>
</evidence>
<proteinExistence type="predicted"/>
<protein>
    <submittedName>
        <fullName evidence="2">TlpA family protein disulfide reductase</fullName>
    </submittedName>
</protein>
<dbReference type="Proteomes" id="UP001595793">
    <property type="component" value="Unassembled WGS sequence"/>
</dbReference>
<dbReference type="PANTHER" id="PTHR42852:SF13">
    <property type="entry name" value="PROTEIN DIPZ"/>
    <property type="match status" value="1"/>
</dbReference>
<evidence type="ECO:0000313" key="3">
    <source>
        <dbReference type="Proteomes" id="UP001595793"/>
    </source>
</evidence>
<dbReference type="Gene3D" id="3.40.30.10">
    <property type="entry name" value="Glutaredoxin"/>
    <property type="match status" value="1"/>
</dbReference>
<gene>
    <name evidence="2" type="ORF">ACFOS1_00030</name>
</gene>
<organism evidence="2 3">
    <name type="scientific">Zunongwangia endophytica</name>
    <dbReference type="NCBI Taxonomy" id="1808945"/>
    <lineage>
        <taxon>Bacteria</taxon>
        <taxon>Pseudomonadati</taxon>
        <taxon>Bacteroidota</taxon>
        <taxon>Flavobacteriia</taxon>
        <taxon>Flavobacteriales</taxon>
        <taxon>Flavobacteriaceae</taxon>
        <taxon>Zunongwangia</taxon>
    </lineage>
</organism>
<dbReference type="PROSITE" id="PS51257">
    <property type="entry name" value="PROKAR_LIPOPROTEIN"/>
    <property type="match status" value="1"/>
</dbReference>
<dbReference type="InterPro" id="IPR013766">
    <property type="entry name" value="Thioredoxin_domain"/>
</dbReference>
<dbReference type="RefSeq" id="WP_290232259.1">
    <property type="nucleotide sequence ID" value="NZ_JAUFPZ010000002.1"/>
</dbReference>
<dbReference type="InterPro" id="IPR013740">
    <property type="entry name" value="Redoxin"/>
</dbReference>
<dbReference type="PROSITE" id="PS51352">
    <property type="entry name" value="THIOREDOXIN_2"/>
    <property type="match status" value="1"/>
</dbReference>
<reference evidence="3" key="1">
    <citation type="journal article" date="2019" name="Int. J. Syst. Evol. Microbiol.">
        <title>The Global Catalogue of Microorganisms (GCM) 10K type strain sequencing project: providing services to taxonomists for standard genome sequencing and annotation.</title>
        <authorList>
            <consortium name="The Broad Institute Genomics Platform"/>
            <consortium name="The Broad Institute Genome Sequencing Center for Infectious Disease"/>
            <person name="Wu L."/>
            <person name="Ma J."/>
        </authorList>
    </citation>
    <scope>NUCLEOTIDE SEQUENCE [LARGE SCALE GENOMIC DNA]</scope>
    <source>
        <strain evidence="3">CECT 9128</strain>
    </source>
</reference>
<sequence>MKRILLMLLAVITFCSCQKEKKKNLEDVIAEFHRHVENIDKVEYKVQRIDTFSDGFVWNNTGYALIEKRPQDKMFGFSFYGKRNDLDKANLYENSKAFEIKDQENSFKSIYHKGVLGSPGGQMVVENIFQLDSIYENLELLEKENKYILKYSFEADTVYEITDREKIIELRKKDFFPIKIINRKKSLGNNSMYQYELNNVKINQEVKNSVSDIKNKISNFQYIGEKKQTPNPILNKQFPKIDLPYLQNDNKNLILENGKVTLIDFWEVWCSPCIKSFPKVQELKTRYNEDLSVIGVVTENKENAIKLIQEKGITFPNLLGDQTIHEKYRVDSFPRYFLIDKEGKVKKEYVVYSEDIEKDIQNLINE</sequence>
<dbReference type="SUPFAM" id="SSF52833">
    <property type="entry name" value="Thioredoxin-like"/>
    <property type="match status" value="1"/>
</dbReference>
<name>A0ABV8H3M3_9FLAO</name>
<feature type="domain" description="Thioredoxin" evidence="1">
    <location>
        <begin position="232"/>
        <end position="366"/>
    </location>
</feature>
<dbReference type="CDD" id="cd02966">
    <property type="entry name" value="TlpA_like_family"/>
    <property type="match status" value="1"/>
</dbReference>
<accession>A0ABV8H3M3</accession>
<evidence type="ECO:0000313" key="2">
    <source>
        <dbReference type="EMBL" id="MFC4025781.1"/>
    </source>
</evidence>
<dbReference type="InterPro" id="IPR050553">
    <property type="entry name" value="Thioredoxin_ResA/DsbE_sf"/>
</dbReference>
<dbReference type="PANTHER" id="PTHR42852">
    <property type="entry name" value="THIOL:DISULFIDE INTERCHANGE PROTEIN DSBE"/>
    <property type="match status" value="1"/>
</dbReference>
<comment type="caution">
    <text evidence="2">The sequence shown here is derived from an EMBL/GenBank/DDBJ whole genome shotgun (WGS) entry which is preliminary data.</text>
</comment>
<dbReference type="Pfam" id="PF08534">
    <property type="entry name" value="Redoxin"/>
    <property type="match status" value="1"/>
</dbReference>
<dbReference type="EMBL" id="JBHSAS010000001">
    <property type="protein sequence ID" value="MFC4025781.1"/>
    <property type="molecule type" value="Genomic_DNA"/>
</dbReference>